<protein>
    <submittedName>
        <fullName evidence="1">Uncharacterized protein</fullName>
    </submittedName>
</protein>
<proteinExistence type="predicted"/>
<evidence type="ECO:0000313" key="2">
    <source>
        <dbReference type="Proteomes" id="UP000308197"/>
    </source>
</evidence>
<dbReference type="InParanoid" id="A0A5C3P4Z8"/>
<dbReference type="EMBL" id="ML211342">
    <property type="protein sequence ID" value="TFK84089.1"/>
    <property type="molecule type" value="Genomic_DNA"/>
</dbReference>
<name>A0A5C3P4Z8_9APHY</name>
<accession>A0A5C3P4Z8</accession>
<sequence>MSQRRRRPPPASASGRAALGVYTTCSLPRHRAICSLVPDTIYQPYGVCWGNFANSRVMWRWSQGRKRCLSRACAESINLPSVLER</sequence>
<dbReference type="AlphaFoldDB" id="A0A5C3P4Z8"/>
<keyword evidence="2" id="KW-1185">Reference proteome</keyword>
<organism evidence="1 2">
    <name type="scientific">Polyporus arcularius HHB13444</name>
    <dbReference type="NCBI Taxonomy" id="1314778"/>
    <lineage>
        <taxon>Eukaryota</taxon>
        <taxon>Fungi</taxon>
        <taxon>Dikarya</taxon>
        <taxon>Basidiomycota</taxon>
        <taxon>Agaricomycotina</taxon>
        <taxon>Agaricomycetes</taxon>
        <taxon>Polyporales</taxon>
        <taxon>Polyporaceae</taxon>
        <taxon>Polyporus</taxon>
    </lineage>
</organism>
<evidence type="ECO:0000313" key="1">
    <source>
        <dbReference type="EMBL" id="TFK84089.1"/>
    </source>
</evidence>
<reference evidence="1 2" key="1">
    <citation type="journal article" date="2019" name="Nat. Ecol. Evol.">
        <title>Megaphylogeny resolves global patterns of mushroom evolution.</title>
        <authorList>
            <person name="Varga T."/>
            <person name="Krizsan K."/>
            <person name="Foldi C."/>
            <person name="Dima B."/>
            <person name="Sanchez-Garcia M."/>
            <person name="Sanchez-Ramirez S."/>
            <person name="Szollosi G.J."/>
            <person name="Szarkandi J.G."/>
            <person name="Papp V."/>
            <person name="Albert L."/>
            <person name="Andreopoulos W."/>
            <person name="Angelini C."/>
            <person name="Antonin V."/>
            <person name="Barry K.W."/>
            <person name="Bougher N.L."/>
            <person name="Buchanan P."/>
            <person name="Buyck B."/>
            <person name="Bense V."/>
            <person name="Catcheside P."/>
            <person name="Chovatia M."/>
            <person name="Cooper J."/>
            <person name="Damon W."/>
            <person name="Desjardin D."/>
            <person name="Finy P."/>
            <person name="Geml J."/>
            <person name="Haridas S."/>
            <person name="Hughes K."/>
            <person name="Justo A."/>
            <person name="Karasinski D."/>
            <person name="Kautmanova I."/>
            <person name="Kiss B."/>
            <person name="Kocsube S."/>
            <person name="Kotiranta H."/>
            <person name="LaButti K.M."/>
            <person name="Lechner B.E."/>
            <person name="Liimatainen K."/>
            <person name="Lipzen A."/>
            <person name="Lukacs Z."/>
            <person name="Mihaltcheva S."/>
            <person name="Morgado L.N."/>
            <person name="Niskanen T."/>
            <person name="Noordeloos M.E."/>
            <person name="Ohm R.A."/>
            <person name="Ortiz-Santana B."/>
            <person name="Ovrebo C."/>
            <person name="Racz N."/>
            <person name="Riley R."/>
            <person name="Savchenko A."/>
            <person name="Shiryaev A."/>
            <person name="Soop K."/>
            <person name="Spirin V."/>
            <person name="Szebenyi C."/>
            <person name="Tomsovsky M."/>
            <person name="Tulloss R.E."/>
            <person name="Uehling J."/>
            <person name="Grigoriev I.V."/>
            <person name="Vagvolgyi C."/>
            <person name="Papp T."/>
            <person name="Martin F.M."/>
            <person name="Miettinen O."/>
            <person name="Hibbett D.S."/>
            <person name="Nagy L.G."/>
        </authorList>
    </citation>
    <scope>NUCLEOTIDE SEQUENCE [LARGE SCALE GENOMIC DNA]</scope>
    <source>
        <strain evidence="1 2">HHB13444</strain>
    </source>
</reference>
<gene>
    <name evidence="1" type="ORF">K466DRAFT_237317</name>
</gene>
<dbReference type="Proteomes" id="UP000308197">
    <property type="component" value="Unassembled WGS sequence"/>
</dbReference>